<dbReference type="InterPro" id="IPR007272">
    <property type="entry name" value="Sulf_transp_TsuA/YedE"/>
</dbReference>
<feature type="transmembrane region" description="Helical" evidence="9">
    <location>
        <begin position="54"/>
        <end position="72"/>
    </location>
</feature>
<keyword evidence="6 9" id="KW-1133">Transmembrane helix</keyword>
<feature type="transmembrane region" description="Helical" evidence="9">
    <location>
        <begin position="12"/>
        <end position="34"/>
    </location>
</feature>
<dbReference type="PANTHER" id="PTHR30574">
    <property type="entry name" value="INNER MEMBRANE PROTEIN YEDE"/>
    <property type="match status" value="1"/>
</dbReference>
<organism evidence="10 11">
    <name type="scientific">Microbulbifer agarilyticus</name>
    <dbReference type="NCBI Taxonomy" id="260552"/>
    <lineage>
        <taxon>Bacteria</taxon>
        <taxon>Pseudomonadati</taxon>
        <taxon>Pseudomonadota</taxon>
        <taxon>Gammaproteobacteria</taxon>
        <taxon>Cellvibrionales</taxon>
        <taxon>Microbulbiferaceae</taxon>
        <taxon>Microbulbifer</taxon>
    </lineage>
</organism>
<evidence type="ECO:0000313" key="10">
    <source>
        <dbReference type="EMBL" id="AQQ67414.1"/>
    </source>
</evidence>
<evidence type="ECO:0000256" key="7">
    <source>
        <dbReference type="ARBA" id="ARBA00023136"/>
    </source>
</evidence>
<dbReference type="AlphaFoldDB" id="A0A1Q2M3V7"/>
<evidence type="ECO:0000256" key="1">
    <source>
        <dbReference type="ARBA" id="ARBA00004429"/>
    </source>
</evidence>
<proteinExistence type="inferred from homology"/>
<keyword evidence="5 9" id="KW-0812">Transmembrane</keyword>
<dbReference type="Pfam" id="PF04143">
    <property type="entry name" value="Sulf_transp"/>
    <property type="match status" value="1"/>
</dbReference>
<evidence type="ECO:0000256" key="3">
    <source>
        <dbReference type="ARBA" id="ARBA00022475"/>
    </source>
</evidence>
<evidence type="ECO:0000256" key="9">
    <source>
        <dbReference type="SAM" id="Phobius"/>
    </source>
</evidence>
<keyword evidence="11" id="KW-1185">Reference proteome</keyword>
<protein>
    <submittedName>
        <fullName evidence="10">YeeE/YedE</fullName>
    </submittedName>
</protein>
<keyword evidence="7 9" id="KW-0472">Membrane</keyword>
<evidence type="ECO:0000313" key="11">
    <source>
        <dbReference type="Proteomes" id="UP000188219"/>
    </source>
</evidence>
<dbReference type="STRING" id="260552.Mag101_07020"/>
<dbReference type="Proteomes" id="UP000188219">
    <property type="component" value="Chromosome"/>
</dbReference>
<dbReference type="GO" id="GO:0005886">
    <property type="term" value="C:plasma membrane"/>
    <property type="evidence" value="ECO:0007669"/>
    <property type="project" value="UniProtKB-SubCell"/>
</dbReference>
<sequence>MNIDWNAFTPGSALAGGLLIGLASAWLILMNGRVAGISGILGGLLNNERGNRGWQFAFILGLLAGPGIWSLFHALPTIEIRASYPVLIAAGLLVGIGTRYAAGCTSGHGVCGLSRLSPRSLAATMTFMFGGFATVYVVRHLLGA</sequence>
<accession>A0A1Q2M3V7</accession>
<comment type="similarity">
    <text evidence="8">Belongs to the TsuA/YedE (TC 9.B.102) family.</text>
</comment>
<comment type="subcellular location">
    <subcellularLocation>
        <location evidence="1">Cell inner membrane</location>
        <topology evidence="1">Multi-pass membrane protein</topology>
    </subcellularLocation>
</comment>
<reference evidence="10" key="1">
    <citation type="submission" date="2017-02" db="EMBL/GenBank/DDBJ databases">
        <title>Genome of Microbulbifer agarilyticus GP101.</title>
        <authorList>
            <person name="Jung J."/>
            <person name="Bae S.S."/>
            <person name="Baek K."/>
        </authorList>
    </citation>
    <scope>NUCLEOTIDE SEQUENCE [LARGE SCALE GENOMIC DNA]</scope>
    <source>
        <strain evidence="10">GP101</strain>
    </source>
</reference>
<gene>
    <name evidence="10" type="ORF">Mag101_07020</name>
</gene>
<name>A0A1Q2M3V7_9GAMM</name>
<evidence type="ECO:0000256" key="4">
    <source>
        <dbReference type="ARBA" id="ARBA00022519"/>
    </source>
</evidence>
<evidence type="ECO:0000256" key="2">
    <source>
        <dbReference type="ARBA" id="ARBA00022448"/>
    </source>
</evidence>
<keyword evidence="4" id="KW-0997">Cell inner membrane</keyword>
<evidence type="ECO:0000256" key="6">
    <source>
        <dbReference type="ARBA" id="ARBA00022989"/>
    </source>
</evidence>
<evidence type="ECO:0000256" key="8">
    <source>
        <dbReference type="ARBA" id="ARBA00035655"/>
    </source>
</evidence>
<dbReference type="KEGG" id="maga:Mag101_07020"/>
<dbReference type="OrthoDB" id="9814020at2"/>
<keyword evidence="2" id="KW-0813">Transport</keyword>
<feature type="transmembrane region" description="Helical" evidence="9">
    <location>
        <begin position="122"/>
        <end position="142"/>
    </location>
</feature>
<dbReference type="eggNOG" id="COG2391">
    <property type="taxonomic scope" value="Bacteria"/>
</dbReference>
<dbReference type="EMBL" id="CP019650">
    <property type="protein sequence ID" value="AQQ67414.1"/>
    <property type="molecule type" value="Genomic_DNA"/>
</dbReference>
<keyword evidence="3" id="KW-1003">Cell membrane</keyword>
<feature type="transmembrane region" description="Helical" evidence="9">
    <location>
        <begin position="84"/>
        <end position="102"/>
    </location>
</feature>
<evidence type="ECO:0000256" key="5">
    <source>
        <dbReference type="ARBA" id="ARBA00022692"/>
    </source>
</evidence>
<dbReference type="PANTHER" id="PTHR30574:SF1">
    <property type="entry name" value="SULPHUR TRANSPORT DOMAIN-CONTAINING PROTEIN"/>
    <property type="match status" value="1"/>
</dbReference>
<dbReference type="RefSeq" id="WP_077402678.1">
    <property type="nucleotide sequence ID" value="NZ_CP019650.1"/>
</dbReference>